<dbReference type="EMBL" id="AP021889">
    <property type="protein sequence ID" value="BBP46461.1"/>
    <property type="molecule type" value="Genomic_DNA"/>
</dbReference>
<evidence type="ECO:0000313" key="3">
    <source>
        <dbReference type="Proteomes" id="UP000501726"/>
    </source>
</evidence>
<organism evidence="2 3">
    <name type="scientific">Thiosulfatimonas sediminis</name>
    <dbReference type="NCBI Taxonomy" id="2675054"/>
    <lineage>
        <taxon>Bacteria</taxon>
        <taxon>Pseudomonadati</taxon>
        <taxon>Pseudomonadota</taxon>
        <taxon>Gammaproteobacteria</taxon>
        <taxon>Thiotrichales</taxon>
        <taxon>Piscirickettsiaceae</taxon>
        <taxon>Thiosulfatimonas</taxon>
    </lineage>
</organism>
<reference evidence="3" key="1">
    <citation type="submission" date="2019-11" db="EMBL/GenBank/DDBJ databases">
        <title>Isolation and characterization of two novel species in the genus Thiomicrorhabdus.</title>
        <authorList>
            <person name="Mochizuki J."/>
            <person name="Kojima H."/>
            <person name="Fukui M."/>
        </authorList>
    </citation>
    <scope>NUCLEOTIDE SEQUENCE [LARGE SCALE GENOMIC DNA]</scope>
    <source>
        <strain evidence="3">aks77</strain>
    </source>
</reference>
<dbReference type="Proteomes" id="UP000501726">
    <property type="component" value="Chromosome"/>
</dbReference>
<keyword evidence="3" id="KW-1185">Reference proteome</keyword>
<keyword evidence="1" id="KW-0732">Signal</keyword>
<gene>
    <name evidence="2" type="ORF">THMIRHAS_18340</name>
</gene>
<dbReference type="RefSeq" id="WP_173273073.1">
    <property type="nucleotide sequence ID" value="NZ_AP021889.1"/>
</dbReference>
<dbReference type="KEGG" id="tse:THMIRHAS_18340"/>
<dbReference type="AlphaFoldDB" id="A0A6F8PWF7"/>
<feature type="signal peptide" evidence="1">
    <location>
        <begin position="1"/>
        <end position="20"/>
    </location>
</feature>
<evidence type="ECO:0000313" key="2">
    <source>
        <dbReference type="EMBL" id="BBP46461.1"/>
    </source>
</evidence>
<evidence type="ECO:0000256" key="1">
    <source>
        <dbReference type="SAM" id="SignalP"/>
    </source>
</evidence>
<protein>
    <submittedName>
        <fullName evidence="2">Uncharacterized protein</fullName>
    </submittedName>
</protein>
<name>A0A6F8PWF7_9GAMM</name>
<accession>A0A6F8PWF7</accession>
<feature type="chain" id="PRO_5026306960" evidence="1">
    <location>
        <begin position="21"/>
        <end position="93"/>
    </location>
</feature>
<proteinExistence type="predicted"/>
<sequence>MKLVFWIPVLVLQVPFLVYAADEAAIAHGCQKPVKPASYQNFAEFAEFNKHFIDYKKCMNLFIEEHERAMERHHQAATNAVQEWNTFLNQNLN</sequence>